<dbReference type="InterPro" id="IPR019692">
    <property type="entry name" value="CFP-6_PH"/>
</dbReference>
<dbReference type="Pfam" id="PF10756">
    <property type="entry name" value="bPH_6"/>
    <property type="match status" value="1"/>
</dbReference>
<evidence type="ECO:0000256" key="1">
    <source>
        <dbReference type="SAM" id="Phobius"/>
    </source>
</evidence>
<keyword evidence="1" id="KW-0812">Transmembrane</keyword>
<feature type="transmembrane region" description="Helical" evidence="1">
    <location>
        <begin position="20"/>
        <end position="40"/>
    </location>
</feature>
<feature type="transmembrane region" description="Helical" evidence="1">
    <location>
        <begin position="46"/>
        <end position="68"/>
    </location>
</feature>
<evidence type="ECO:0000313" key="4">
    <source>
        <dbReference type="Proteomes" id="UP001500622"/>
    </source>
</evidence>
<dbReference type="RefSeq" id="WP_345216378.1">
    <property type="nucleotide sequence ID" value="NZ_BAABGN010000009.1"/>
</dbReference>
<dbReference type="EMBL" id="BAABGN010000009">
    <property type="protein sequence ID" value="GAA4425266.1"/>
    <property type="molecule type" value="Genomic_DNA"/>
</dbReference>
<protein>
    <submittedName>
        <fullName evidence="3">PH domain-containing protein</fullName>
    </submittedName>
</protein>
<comment type="caution">
    <text evidence="3">The sequence shown here is derived from an EMBL/GenBank/DDBJ whole genome shotgun (WGS) entry which is preliminary data.</text>
</comment>
<evidence type="ECO:0000313" key="3">
    <source>
        <dbReference type="EMBL" id="GAA4425266.1"/>
    </source>
</evidence>
<keyword evidence="1" id="KW-1133">Transmembrane helix</keyword>
<keyword evidence="4" id="KW-1185">Reference proteome</keyword>
<evidence type="ECO:0000259" key="2">
    <source>
        <dbReference type="Pfam" id="PF10756"/>
    </source>
</evidence>
<organism evidence="3 4">
    <name type="scientific">Georgenia halophila</name>
    <dbReference type="NCBI Taxonomy" id="620889"/>
    <lineage>
        <taxon>Bacteria</taxon>
        <taxon>Bacillati</taxon>
        <taxon>Actinomycetota</taxon>
        <taxon>Actinomycetes</taxon>
        <taxon>Micrococcales</taxon>
        <taxon>Bogoriellaceae</taxon>
        <taxon>Georgenia</taxon>
    </lineage>
</organism>
<name>A0ABP8LAE2_9MICO</name>
<feature type="domain" description="Low molecular weight protein antigen 6 PH" evidence="2">
    <location>
        <begin position="80"/>
        <end position="139"/>
    </location>
</feature>
<dbReference type="Proteomes" id="UP001500622">
    <property type="component" value="Unassembled WGS sequence"/>
</dbReference>
<accession>A0ABP8LAE2</accession>
<keyword evidence="1" id="KW-0472">Membrane</keyword>
<sequence length="152" mass="16105">MASSTDGDLHASFRPRSARAVALALGALTVAGGLALVIGLPRTANSGFGVGDQVATLTLAAGICWFLYRQGAVAAHPHHRGLVVRNLISTREVEWAQIVAVNFGSGDPWVHLDLSDGDTLAVMAVQRADGERGQHEARRLATLVALHEPRER</sequence>
<reference evidence="4" key="1">
    <citation type="journal article" date="2019" name="Int. J. Syst. Evol. Microbiol.">
        <title>The Global Catalogue of Microorganisms (GCM) 10K type strain sequencing project: providing services to taxonomists for standard genome sequencing and annotation.</title>
        <authorList>
            <consortium name="The Broad Institute Genomics Platform"/>
            <consortium name="The Broad Institute Genome Sequencing Center for Infectious Disease"/>
            <person name="Wu L."/>
            <person name="Ma J."/>
        </authorList>
    </citation>
    <scope>NUCLEOTIDE SEQUENCE [LARGE SCALE GENOMIC DNA]</scope>
    <source>
        <strain evidence="4">JCM 17810</strain>
    </source>
</reference>
<proteinExistence type="predicted"/>
<gene>
    <name evidence="3" type="ORF">GCM10023169_22770</name>
</gene>